<organism evidence="2">
    <name type="scientific">Percolomonas cosmopolitus</name>
    <dbReference type="NCBI Taxonomy" id="63605"/>
    <lineage>
        <taxon>Eukaryota</taxon>
        <taxon>Discoba</taxon>
        <taxon>Heterolobosea</taxon>
        <taxon>Tetramitia</taxon>
        <taxon>Eutetramitia</taxon>
        <taxon>Percolomonadidae</taxon>
        <taxon>Percolomonas</taxon>
    </lineage>
</organism>
<feature type="region of interest" description="Disordered" evidence="1">
    <location>
        <begin position="26"/>
        <end position="152"/>
    </location>
</feature>
<feature type="compositionally biased region" description="Polar residues" evidence="1">
    <location>
        <begin position="215"/>
        <end position="229"/>
    </location>
</feature>
<dbReference type="SUPFAM" id="SSF48371">
    <property type="entry name" value="ARM repeat"/>
    <property type="match status" value="1"/>
</dbReference>
<sequence>MPSKSTSKSSSSLSLLDNGAFDAFSFDDDDGSAGNTPHDRRRSKRTTSTSGKLLSSLVGENANGARKSAASSKERKNSRKQKQMAKKMTKNTIGTLSTSTSKVSVSTRKRSALSSTRNSSSTLTSKKRSADSLSKNDAQDPYEFTNDTKRKKLNNDDVLKQLLKQKKKNRSSNSSLDDLAHFEDILDYDDELAFDDSDDENGVATPLEKFKPQRRSTGSNSSASPSKKTIQIQNKLNVLSSASHSEEERTNAAHYLLESFFNHEFMVYLRAHDLVGQSLNALRKSSEIHTGELYMVTIQMLCAVLSDAQNLAVVTKSELKSIAAVISFLEKHAHGSNERLVDPEQSLARDILSLALTCLTQVGKLQGGLFREIASTLSIDFSLLHSLLNRLFKLIKANDPQNAEKLLRDAQGVFLLFENRFLQLTEYEHHERLLQEMFEFFTHFSTVDFSAIGSEFSGHVECCVTLLHILTNVSNNNSQICAMVSEMDVVQTIGRIFSSNSMRHYDLVVSILAVLVNLGQSETKNFQQLQHVEGPVSGDNCLPKTLLRLAHFSEHAKNEDDTFAKLTYSTEEILAIEMYSSLLLGSMISKLSEIESMELPPQEVEYIVSKIKQFMQIQIGHGLATEYSVQALKSIIKTLKSR</sequence>
<dbReference type="InterPro" id="IPR011989">
    <property type="entry name" value="ARM-like"/>
</dbReference>
<dbReference type="AlphaFoldDB" id="A0A7S1PIU0"/>
<accession>A0A7S1PIU0</accession>
<feature type="region of interest" description="Disordered" evidence="1">
    <location>
        <begin position="197"/>
        <end position="229"/>
    </location>
</feature>
<protein>
    <recommendedName>
        <fullName evidence="3">Wings apart-like protein C-terminal domain-containing protein</fullName>
    </recommendedName>
</protein>
<proteinExistence type="predicted"/>
<evidence type="ECO:0000256" key="1">
    <source>
        <dbReference type="SAM" id="MobiDB-lite"/>
    </source>
</evidence>
<evidence type="ECO:0008006" key="3">
    <source>
        <dbReference type="Google" id="ProtNLM"/>
    </source>
</evidence>
<name>A0A7S1PIU0_9EUKA</name>
<feature type="compositionally biased region" description="Low complexity" evidence="1">
    <location>
        <begin position="46"/>
        <end position="57"/>
    </location>
</feature>
<dbReference type="InterPro" id="IPR016024">
    <property type="entry name" value="ARM-type_fold"/>
</dbReference>
<dbReference type="Gene3D" id="1.25.10.10">
    <property type="entry name" value="Leucine-rich Repeat Variant"/>
    <property type="match status" value="1"/>
</dbReference>
<evidence type="ECO:0000313" key="2">
    <source>
        <dbReference type="EMBL" id="CAD9084358.1"/>
    </source>
</evidence>
<dbReference type="EMBL" id="HBGD01009241">
    <property type="protein sequence ID" value="CAD9084358.1"/>
    <property type="molecule type" value="Transcribed_RNA"/>
</dbReference>
<gene>
    <name evidence="2" type="ORF">PCOS0759_LOCUS7612</name>
</gene>
<feature type="compositionally biased region" description="Low complexity" evidence="1">
    <location>
        <begin position="97"/>
        <end position="124"/>
    </location>
</feature>
<feature type="compositionally biased region" description="Basic residues" evidence="1">
    <location>
        <begin position="76"/>
        <end position="89"/>
    </location>
</feature>
<reference evidence="2" key="1">
    <citation type="submission" date="2021-01" db="EMBL/GenBank/DDBJ databases">
        <authorList>
            <person name="Corre E."/>
            <person name="Pelletier E."/>
            <person name="Niang G."/>
            <person name="Scheremetjew M."/>
            <person name="Finn R."/>
            <person name="Kale V."/>
            <person name="Holt S."/>
            <person name="Cochrane G."/>
            <person name="Meng A."/>
            <person name="Brown T."/>
            <person name="Cohen L."/>
        </authorList>
    </citation>
    <scope>NUCLEOTIDE SEQUENCE</scope>
    <source>
        <strain evidence="2">WS</strain>
    </source>
</reference>